<dbReference type="PATRIC" id="fig|1423734.3.peg.3337"/>
<dbReference type="PANTHER" id="PTHR12149:SF8">
    <property type="entry name" value="PROTEIN-RIBULOSAMINE 3-KINASE"/>
    <property type="match status" value="1"/>
</dbReference>
<dbReference type="SUPFAM" id="SSF56112">
    <property type="entry name" value="Protein kinase-like (PK-like)"/>
    <property type="match status" value="1"/>
</dbReference>
<gene>
    <name evidence="2" type="ORF">FC83_GL003286</name>
</gene>
<dbReference type="PIRSF" id="PIRSF006221">
    <property type="entry name" value="Ketosamine-3-kinase"/>
    <property type="match status" value="1"/>
</dbReference>
<dbReference type="RefSeq" id="WP_035453304.1">
    <property type="nucleotide sequence ID" value="NZ_AZGA01000057.1"/>
</dbReference>
<dbReference type="GO" id="GO:0016301">
    <property type="term" value="F:kinase activity"/>
    <property type="evidence" value="ECO:0007669"/>
    <property type="project" value="UniProtKB-UniRule"/>
</dbReference>
<dbReference type="EMBL" id="AZGA01000057">
    <property type="protein sequence ID" value="KRM33203.1"/>
    <property type="molecule type" value="Genomic_DNA"/>
</dbReference>
<accession>X0QNR7</accession>
<keyword evidence="1 2" id="KW-0418">Kinase</keyword>
<sequence>MDATWLAQLPIPKVTAAQPVSGGDINQAYHLTTATEDYFLLVQPNHPQSFYDHEIDGLKLLGQVVNVPQVIASGAIGPDAYLVISYIDVGQGDQFQLGKMVGQLHRTYSPNQQFGYKTAFHSGDFLVRNDWSDNWADFFLQTRLIPLAQRLTQMGRFIPAWQPKFQRATALFKQLIADYDPKPSLLHGDLWAGNYLFDQAGTPYLIDPSVWYGDREFDIALTTVFGGYDQNFYAGYNQVYPLATGYAQRIEFYRLYYLMIHLFLFGNTYQGPVGRILTNLDN</sequence>
<dbReference type="PANTHER" id="PTHR12149">
    <property type="entry name" value="FRUCTOSAMINE 3 KINASE-RELATED PROTEIN"/>
    <property type="match status" value="1"/>
</dbReference>
<comment type="similarity">
    <text evidence="1">Belongs to the fructosamine kinase family.</text>
</comment>
<evidence type="ECO:0000313" key="2">
    <source>
        <dbReference type="EMBL" id="KRM33203.1"/>
    </source>
</evidence>
<dbReference type="Gene3D" id="3.30.200.20">
    <property type="entry name" value="Phosphorylase Kinase, domain 1"/>
    <property type="match status" value="1"/>
</dbReference>
<dbReference type="Pfam" id="PF03881">
    <property type="entry name" value="Fructosamin_kin"/>
    <property type="match status" value="1"/>
</dbReference>
<organism evidence="2 3">
    <name type="scientific">Agrilactobacillus composti DSM 18527 = JCM 14202</name>
    <dbReference type="NCBI Taxonomy" id="1423734"/>
    <lineage>
        <taxon>Bacteria</taxon>
        <taxon>Bacillati</taxon>
        <taxon>Bacillota</taxon>
        <taxon>Bacilli</taxon>
        <taxon>Lactobacillales</taxon>
        <taxon>Lactobacillaceae</taxon>
        <taxon>Agrilactobacillus</taxon>
    </lineage>
</organism>
<keyword evidence="3" id="KW-1185">Reference proteome</keyword>
<evidence type="ECO:0000256" key="1">
    <source>
        <dbReference type="PIRNR" id="PIRNR006221"/>
    </source>
</evidence>
<protein>
    <submittedName>
        <fullName evidence="2">Fructosamine kinase</fullName>
    </submittedName>
</protein>
<proteinExistence type="inferred from homology"/>
<dbReference type="AlphaFoldDB" id="X0QNR7"/>
<name>X0QNR7_9LACO</name>
<keyword evidence="1" id="KW-0808">Transferase</keyword>
<dbReference type="eggNOG" id="COG3001">
    <property type="taxonomic scope" value="Bacteria"/>
</dbReference>
<dbReference type="InterPro" id="IPR016477">
    <property type="entry name" value="Fructo-/Ketosamine-3-kinase"/>
</dbReference>
<dbReference type="Proteomes" id="UP000051236">
    <property type="component" value="Unassembled WGS sequence"/>
</dbReference>
<comment type="caution">
    <text evidence="2">The sequence shown here is derived from an EMBL/GenBank/DDBJ whole genome shotgun (WGS) entry which is preliminary data.</text>
</comment>
<reference evidence="2 3" key="1">
    <citation type="journal article" date="2015" name="Genome Announc.">
        <title>Expanding the biotechnology potential of lactobacilli through comparative genomics of 213 strains and associated genera.</title>
        <authorList>
            <person name="Sun Z."/>
            <person name="Harris H.M."/>
            <person name="McCann A."/>
            <person name="Guo C."/>
            <person name="Argimon S."/>
            <person name="Zhang W."/>
            <person name="Yang X."/>
            <person name="Jeffery I.B."/>
            <person name="Cooney J.C."/>
            <person name="Kagawa T.F."/>
            <person name="Liu W."/>
            <person name="Song Y."/>
            <person name="Salvetti E."/>
            <person name="Wrobel A."/>
            <person name="Rasinkangas P."/>
            <person name="Parkhill J."/>
            <person name="Rea M.C."/>
            <person name="O'Sullivan O."/>
            <person name="Ritari J."/>
            <person name="Douillard F.P."/>
            <person name="Paul Ross R."/>
            <person name="Yang R."/>
            <person name="Briner A.E."/>
            <person name="Felis G.E."/>
            <person name="de Vos W.M."/>
            <person name="Barrangou R."/>
            <person name="Klaenhammer T.R."/>
            <person name="Caufield P.W."/>
            <person name="Cui Y."/>
            <person name="Zhang H."/>
            <person name="O'Toole P.W."/>
        </authorList>
    </citation>
    <scope>NUCLEOTIDE SEQUENCE [LARGE SCALE GENOMIC DNA]</scope>
    <source>
        <strain evidence="2 3">DSM 18527</strain>
    </source>
</reference>
<dbReference type="Gene3D" id="3.90.1200.10">
    <property type="match status" value="1"/>
</dbReference>
<evidence type="ECO:0000313" key="3">
    <source>
        <dbReference type="Proteomes" id="UP000051236"/>
    </source>
</evidence>
<dbReference type="InterPro" id="IPR011009">
    <property type="entry name" value="Kinase-like_dom_sf"/>
</dbReference>